<evidence type="ECO:0000256" key="1">
    <source>
        <dbReference type="SAM" id="Phobius"/>
    </source>
</evidence>
<reference evidence="2 3" key="1">
    <citation type="submission" date="2018-05" db="EMBL/GenBank/DDBJ databases">
        <title>Genomic Encyclopedia of Type Strains, Phase I: the one thousand microbial genomes (KMG-I) project.</title>
        <authorList>
            <person name="Kyrpides N."/>
        </authorList>
    </citation>
    <scope>NUCLEOTIDE SEQUENCE [LARGE SCALE GENOMIC DNA]</scope>
    <source>
        <strain evidence="2 3">DSM 15611</strain>
    </source>
</reference>
<sequence>MVNEMVRRKVKAVANLGVSCFYNHVLMYFLIITCANVCAKTRLLLTINKVKANIKTATFAQLTEARRSTWAK</sequence>
<keyword evidence="1" id="KW-0812">Transmembrane</keyword>
<protein>
    <submittedName>
        <fullName evidence="2">Uncharacterized protein</fullName>
    </submittedName>
</protein>
<evidence type="ECO:0000313" key="3">
    <source>
        <dbReference type="Proteomes" id="UP000248314"/>
    </source>
</evidence>
<name>A0A318HU94_9BACT</name>
<dbReference type="EMBL" id="QJJX01000013">
    <property type="protein sequence ID" value="PXX22105.1"/>
    <property type="molecule type" value="Genomic_DNA"/>
</dbReference>
<dbReference type="Proteomes" id="UP000248314">
    <property type="component" value="Unassembled WGS sequence"/>
</dbReference>
<organism evidence="2 3">
    <name type="scientific">Hoylesella shahii DSM 15611 = JCM 12083</name>
    <dbReference type="NCBI Taxonomy" id="1122991"/>
    <lineage>
        <taxon>Bacteria</taxon>
        <taxon>Pseudomonadati</taxon>
        <taxon>Bacteroidota</taxon>
        <taxon>Bacteroidia</taxon>
        <taxon>Bacteroidales</taxon>
        <taxon>Prevotellaceae</taxon>
        <taxon>Hoylesella</taxon>
    </lineage>
</organism>
<comment type="caution">
    <text evidence="2">The sequence shown here is derived from an EMBL/GenBank/DDBJ whole genome shotgun (WGS) entry which is preliminary data.</text>
</comment>
<keyword evidence="1" id="KW-0472">Membrane</keyword>
<feature type="transmembrane region" description="Helical" evidence="1">
    <location>
        <begin position="12"/>
        <end position="31"/>
    </location>
</feature>
<proteinExistence type="predicted"/>
<gene>
    <name evidence="2" type="ORF">EJ73_01323</name>
</gene>
<evidence type="ECO:0000313" key="2">
    <source>
        <dbReference type="EMBL" id="PXX22105.1"/>
    </source>
</evidence>
<dbReference type="AlphaFoldDB" id="A0A318HU94"/>
<keyword evidence="1" id="KW-1133">Transmembrane helix</keyword>
<accession>A0A318HU94</accession>
<keyword evidence="3" id="KW-1185">Reference proteome</keyword>